<sequence length="152" mass="16627">MSSSAVLFVGNIPTVTNVQYLERLFSAYGHVKQVKMLQEGPSQYAEVTYSAVDDADCAIAALHSRYCASKNLPLVVMYHRSSPSVSEYGRAVGKEYAAAFAEDRDPLPIPLEVFDVNFERTDVPPPPSEAEMFEGSNWKSYNGASHEGGEAV</sequence>
<protein>
    <submittedName>
        <fullName evidence="4">Putative RNA-binding protein</fullName>
    </submittedName>
</protein>
<proteinExistence type="predicted"/>
<reference evidence="4 5" key="1">
    <citation type="journal article" date="2018" name="BMC Genomics">
        <title>Genomic comparison of Trypanosoma conorhini and Trypanosoma rangeli to Trypanosoma cruzi strains of high and low virulence.</title>
        <authorList>
            <person name="Bradwell K.R."/>
            <person name="Koparde V.N."/>
            <person name="Matveyev A.V."/>
            <person name="Serrano M.G."/>
            <person name="Alves J.M."/>
            <person name="Parikh H."/>
            <person name="Huang B."/>
            <person name="Lee V."/>
            <person name="Espinosa-Alvarez O."/>
            <person name="Ortiz P.A."/>
            <person name="Costa-Martins A.G."/>
            <person name="Teixeira M.M."/>
            <person name="Buck G.A."/>
        </authorList>
    </citation>
    <scope>NUCLEOTIDE SEQUENCE [LARGE SCALE GENOMIC DNA]</scope>
    <source>
        <strain evidence="4 5">025E</strain>
    </source>
</reference>
<dbReference type="Gene3D" id="3.30.70.330">
    <property type="match status" value="1"/>
</dbReference>
<gene>
    <name evidence="4" type="ORF">Tco025E_08592</name>
</gene>
<feature type="region of interest" description="Disordered" evidence="2">
    <location>
        <begin position="124"/>
        <end position="152"/>
    </location>
</feature>
<feature type="domain" description="RRM" evidence="3">
    <location>
        <begin position="5"/>
        <end position="81"/>
    </location>
</feature>
<dbReference type="CDD" id="cd00590">
    <property type="entry name" value="RRM_SF"/>
    <property type="match status" value="1"/>
</dbReference>
<dbReference type="GO" id="GO:0003723">
    <property type="term" value="F:RNA binding"/>
    <property type="evidence" value="ECO:0007669"/>
    <property type="project" value="UniProtKB-UniRule"/>
</dbReference>
<keyword evidence="1" id="KW-0694">RNA-binding</keyword>
<evidence type="ECO:0000313" key="4">
    <source>
        <dbReference type="EMBL" id="RNF01362.1"/>
    </source>
</evidence>
<dbReference type="GeneID" id="40322203"/>
<dbReference type="EMBL" id="MKKU01000829">
    <property type="protein sequence ID" value="RNF01362.1"/>
    <property type="molecule type" value="Genomic_DNA"/>
</dbReference>
<keyword evidence="5" id="KW-1185">Reference proteome</keyword>
<name>A0A422N7E5_9TRYP</name>
<organism evidence="4 5">
    <name type="scientific">Trypanosoma conorhini</name>
    <dbReference type="NCBI Taxonomy" id="83891"/>
    <lineage>
        <taxon>Eukaryota</taxon>
        <taxon>Discoba</taxon>
        <taxon>Euglenozoa</taxon>
        <taxon>Kinetoplastea</taxon>
        <taxon>Metakinetoplastina</taxon>
        <taxon>Trypanosomatida</taxon>
        <taxon>Trypanosomatidae</taxon>
        <taxon>Trypanosoma</taxon>
    </lineage>
</organism>
<evidence type="ECO:0000259" key="3">
    <source>
        <dbReference type="PROSITE" id="PS50102"/>
    </source>
</evidence>
<evidence type="ECO:0000313" key="5">
    <source>
        <dbReference type="Proteomes" id="UP000284403"/>
    </source>
</evidence>
<accession>A0A422N7E5</accession>
<dbReference type="InterPro" id="IPR035979">
    <property type="entry name" value="RBD_domain_sf"/>
</dbReference>
<dbReference type="Proteomes" id="UP000284403">
    <property type="component" value="Unassembled WGS sequence"/>
</dbReference>
<dbReference type="Pfam" id="PF00076">
    <property type="entry name" value="RRM_1"/>
    <property type="match status" value="1"/>
</dbReference>
<dbReference type="AlphaFoldDB" id="A0A422N7E5"/>
<dbReference type="InterPro" id="IPR000504">
    <property type="entry name" value="RRM_dom"/>
</dbReference>
<dbReference type="InterPro" id="IPR012677">
    <property type="entry name" value="Nucleotide-bd_a/b_plait_sf"/>
</dbReference>
<dbReference type="SUPFAM" id="SSF54928">
    <property type="entry name" value="RNA-binding domain, RBD"/>
    <property type="match status" value="1"/>
</dbReference>
<comment type="caution">
    <text evidence="4">The sequence shown here is derived from an EMBL/GenBank/DDBJ whole genome shotgun (WGS) entry which is preliminary data.</text>
</comment>
<dbReference type="SMART" id="SM00360">
    <property type="entry name" value="RRM"/>
    <property type="match status" value="1"/>
</dbReference>
<dbReference type="RefSeq" id="XP_029224435.1">
    <property type="nucleotide sequence ID" value="XM_029375437.1"/>
</dbReference>
<evidence type="ECO:0000256" key="1">
    <source>
        <dbReference type="PROSITE-ProRule" id="PRU00176"/>
    </source>
</evidence>
<dbReference type="OrthoDB" id="5970at2759"/>
<evidence type="ECO:0000256" key="2">
    <source>
        <dbReference type="SAM" id="MobiDB-lite"/>
    </source>
</evidence>
<dbReference type="PROSITE" id="PS50102">
    <property type="entry name" value="RRM"/>
    <property type="match status" value="1"/>
</dbReference>